<evidence type="ECO:0000313" key="2">
    <source>
        <dbReference type="EMBL" id="KAJ2907333.1"/>
    </source>
</evidence>
<comment type="caution">
    <text evidence="2">The sequence shown here is derived from an EMBL/GenBank/DDBJ whole genome shotgun (WGS) entry which is preliminary data.</text>
</comment>
<dbReference type="Proteomes" id="UP001201980">
    <property type="component" value="Unassembled WGS sequence"/>
</dbReference>
<protein>
    <recommendedName>
        <fullName evidence="1">F-box domain-containing protein</fullName>
    </recommendedName>
</protein>
<accession>A0AAD5WY91</accession>
<evidence type="ECO:0000259" key="1">
    <source>
        <dbReference type="PROSITE" id="PS50181"/>
    </source>
</evidence>
<sequence>MASIGNRLENLTGEEIVALAAYSKKDACDRNRAFAQWSYSDVRRFLPLKSSPHPPTVGIGIFDKLPNELMHHVIKWLDLYSLFGLYHLNRRARYLVANNLEAQKTFATAPDVIRAILARGLGSVYTLGDLDRLMARTKSCEGAKVCEENGIQIGNMSNCRRSLGPFLHLVLKCRLCNDCMINGMAFLPHATTHLWRKKAVDHLARTNMSPVMRERYESVVNALPPVKVLQGTQVETEGGRHKTKWERMRYLYVPLLSQLLGMPSLNTLLRRREMRLMFPCITVGVEEVAMPLPYIRNGKTVNLNLGCVGCRTAIGYTIRTLDGDTMVDHFKTCPHAQRLARQRLVAPQDWKRTVREAFGSGPFVYIPDAGSREMIMLDRSHLDKPPTIQRYNLRKRKLQAYNEDMGIDNGEDVDTESGD</sequence>
<reference evidence="2" key="1">
    <citation type="submission" date="2022-07" db="EMBL/GenBank/DDBJ databases">
        <title>Draft genome sequence of Zalerion maritima ATCC 34329, a (micro)plastics degrading marine fungus.</title>
        <authorList>
            <person name="Paco A."/>
            <person name="Goncalves M.F.M."/>
            <person name="Rocha-Santos T.A.P."/>
            <person name="Alves A."/>
        </authorList>
    </citation>
    <scope>NUCLEOTIDE SEQUENCE</scope>
    <source>
        <strain evidence="2">ATCC 34329</strain>
    </source>
</reference>
<evidence type="ECO:0000313" key="3">
    <source>
        <dbReference type="Proteomes" id="UP001201980"/>
    </source>
</evidence>
<dbReference type="AlphaFoldDB" id="A0AAD5WY91"/>
<gene>
    <name evidence="2" type="ORF">MKZ38_003189</name>
</gene>
<keyword evidence="3" id="KW-1185">Reference proteome</keyword>
<dbReference type="PROSITE" id="PS50181">
    <property type="entry name" value="FBOX"/>
    <property type="match status" value="1"/>
</dbReference>
<dbReference type="InterPro" id="IPR001810">
    <property type="entry name" value="F-box_dom"/>
</dbReference>
<feature type="domain" description="F-box" evidence="1">
    <location>
        <begin position="59"/>
        <end position="109"/>
    </location>
</feature>
<proteinExistence type="predicted"/>
<dbReference type="SUPFAM" id="SSF81383">
    <property type="entry name" value="F-box domain"/>
    <property type="match status" value="1"/>
</dbReference>
<dbReference type="InterPro" id="IPR036047">
    <property type="entry name" value="F-box-like_dom_sf"/>
</dbReference>
<organism evidence="2 3">
    <name type="scientific">Zalerion maritima</name>
    <dbReference type="NCBI Taxonomy" id="339359"/>
    <lineage>
        <taxon>Eukaryota</taxon>
        <taxon>Fungi</taxon>
        <taxon>Dikarya</taxon>
        <taxon>Ascomycota</taxon>
        <taxon>Pezizomycotina</taxon>
        <taxon>Sordariomycetes</taxon>
        <taxon>Lulworthiomycetidae</taxon>
        <taxon>Lulworthiales</taxon>
        <taxon>Lulworthiaceae</taxon>
        <taxon>Zalerion</taxon>
    </lineage>
</organism>
<dbReference type="EMBL" id="JAKWBI020000001">
    <property type="protein sequence ID" value="KAJ2907333.1"/>
    <property type="molecule type" value="Genomic_DNA"/>
</dbReference>
<name>A0AAD5WY91_9PEZI</name>